<dbReference type="Proteomes" id="UP000613512">
    <property type="component" value="Unassembled WGS sequence"/>
</dbReference>
<accession>A0A916RXX8</accession>
<sequence length="236" mass="26098">MKRILLLICIASLFIVMGCSEQPSEKVLAYKENNEIIGSERDQIIGNVSDTIYKSIDRSNTEAEELIVGPIEGTGEDITLPEGRYNIFTAPSSDGTPSAGRVVIYDEDGNELLQEIFDSYYGVGSVTVDVNESHTIHFDGIEEAIIQPASTQLSTDLTTGIWEVGLDIEAGNYSVYPNEDYSYGTELAELMIFEKGKEPRLFEILNTSKESPINVELKDGQKIRVASINNLTFEPK</sequence>
<organism evidence="2 3">
    <name type="scientific">Ornithinibacillus halotolerans</name>
    <dbReference type="NCBI Taxonomy" id="1274357"/>
    <lineage>
        <taxon>Bacteria</taxon>
        <taxon>Bacillati</taxon>
        <taxon>Bacillota</taxon>
        <taxon>Bacilli</taxon>
        <taxon>Bacillales</taxon>
        <taxon>Bacillaceae</taxon>
        <taxon>Ornithinibacillus</taxon>
    </lineage>
</organism>
<evidence type="ECO:0000313" key="2">
    <source>
        <dbReference type="EMBL" id="GGA74646.1"/>
    </source>
</evidence>
<dbReference type="EMBL" id="BMEY01000007">
    <property type="protein sequence ID" value="GGA74646.1"/>
    <property type="molecule type" value="Genomic_DNA"/>
</dbReference>
<reference evidence="2" key="1">
    <citation type="journal article" date="2014" name="Int. J. Syst. Evol. Microbiol.">
        <title>Complete genome sequence of Corynebacterium casei LMG S-19264T (=DSM 44701T), isolated from a smear-ripened cheese.</title>
        <authorList>
            <consortium name="US DOE Joint Genome Institute (JGI-PGF)"/>
            <person name="Walter F."/>
            <person name="Albersmeier A."/>
            <person name="Kalinowski J."/>
            <person name="Ruckert C."/>
        </authorList>
    </citation>
    <scope>NUCLEOTIDE SEQUENCE</scope>
    <source>
        <strain evidence="2">CGMCC 1.12408</strain>
    </source>
</reference>
<gene>
    <name evidence="2" type="ORF">GCM10008025_17990</name>
</gene>
<reference evidence="2" key="2">
    <citation type="submission" date="2020-09" db="EMBL/GenBank/DDBJ databases">
        <authorList>
            <person name="Sun Q."/>
            <person name="Zhou Y."/>
        </authorList>
    </citation>
    <scope>NUCLEOTIDE SEQUENCE</scope>
    <source>
        <strain evidence="2">CGMCC 1.12408</strain>
    </source>
</reference>
<name>A0A916RXX8_9BACI</name>
<evidence type="ECO:0000256" key="1">
    <source>
        <dbReference type="SAM" id="SignalP"/>
    </source>
</evidence>
<dbReference type="PROSITE" id="PS51257">
    <property type="entry name" value="PROKAR_LIPOPROTEIN"/>
    <property type="match status" value="1"/>
</dbReference>
<dbReference type="RefSeq" id="WP_188384350.1">
    <property type="nucleotide sequence ID" value="NZ_BMEY01000007.1"/>
</dbReference>
<keyword evidence="3" id="KW-1185">Reference proteome</keyword>
<feature type="signal peptide" evidence="1">
    <location>
        <begin position="1"/>
        <end position="21"/>
    </location>
</feature>
<evidence type="ECO:0008006" key="4">
    <source>
        <dbReference type="Google" id="ProtNLM"/>
    </source>
</evidence>
<protein>
    <recommendedName>
        <fullName evidence="4">DUF4382 domain-containing protein</fullName>
    </recommendedName>
</protein>
<dbReference type="AlphaFoldDB" id="A0A916RXX8"/>
<keyword evidence="1" id="KW-0732">Signal</keyword>
<proteinExistence type="predicted"/>
<evidence type="ECO:0000313" key="3">
    <source>
        <dbReference type="Proteomes" id="UP000613512"/>
    </source>
</evidence>
<comment type="caution">
    <text evidence="2">The sequence shown here is derived from an EMBL/GenBank/DDBJ whole genome shotgun (WGS) entry which is preliminary data.</text>
</comment>
<feature type="chain" id="PRO_5038592884" description="DUF4382 domain-containing protein" evidence="1">
    <location>
        <begin position="22"/>
        <end position="236"/>
    </location>
</feature>